<evidence type="ECO:0000313" key="1">
    <source>
        <dbReference type="EMBL" id="KAH3712337.1"/>
    </source>
</evidence>
<reference evidence="1" key="2">
    <citation type="submission" date="2020-11" db="EMBL/GenBank/DDBJ databases">
        <authorList>
            <person name="McCartney M.A."/>
            <person name="Auch B."/>
            <person name="Kono T."/>
            <person name="Mallez S."/>
            <person name="Becker A."/>
            <person name="Gohl D.M."/>
            <person name="Silverstein K.A.T."/>
            <person name="Koren S."/>
            <person name="Bechman K.B."/>
            <person name="Herman A."/>
            <person name="Abrahante J.E."/>
            <person name="Garbe J."/>
        </authorList>
    </citation>
    <scope>NUCLEOTIDE SEQUENCE</scope>
    <source>
        <strain evidence="1">Duluth1</strain>
        <tissue evidence="1">Whole animal</tissue>
    </source>
</reference>
<dbReference type="AlphaFoldDB" id="A0A9D4BWN1"/>
<proteinExistence type="predicted"/>
<sequence>MVTNQTLVSLTNNRPHLLDGYQPNSCIPHKQQTTSSRWLSTKLLYPSQTTDHIFSMVTNQALVSLTNNRPHLLDGYQPNSCIPHKQQTTSSPWLPTKLLYLSQTTDHIFSMVTNQTLVSLTNNRPHLLDGYRPNSCISHKQQTTSSRWLPTKLLHPSQTTNHIFSMVITKLLYPTQTTDHIFSMVTDQTLVSLTNNRPHLLDGYQPNTCIPHKQQTTSS</sequence>
<accession>A0A9D4BWN1</accession>
<dbReference type="Proteomes" id="UP000828390">
    <property type="component" value="Unassembled WGS sequence"/>
</dbReference>
<organism evidence="1 2">
    <name type="scientific">Dreissena polymorpha</name>
    <name type="common">Zebra mussel</name>
    <name type="synonym">Mytilus polymorpha</name>
    <dbReference type="NCBI Taxonomy" id="45954"/>
    <lineage>
        <taxon>Eukaryota</taxon>
        <taxon>Metazoa</taxon>
        <taxon>Spiralia</taxon>
        <taxon>Lophotrochozoa</taxon>
        <taxon>Mollusca</taxon>
        <taxon>Bivalvia</taxon>
        <taxon>Autobranchia</taxon>
        <taxon>Heteroconchia</taxon>
        <taxon>Euheterodonta</taxon>
        <taxon>Imparidentia</taxon>
        <taxon>Neoheterodontei</taxon>
        <taxon>Myida</taxon>
        <taxon>Dreissenoidea</taxon>
        <taxon>Dreissenidae</taxon>
        <taxon>Dreissena</taxon>
    </lineage>
</organism>
<comment type="caution">
    <text evidence="1">The sequence shown here is derived from an EMBL/GenBank/DDBJ whole genome shotgun (WGS) entry which is preliminary data.</text>
</comment>
<keyword evidence="2" id="KW-1185">Reference proteome</keyword>
<protein>
    <submittedName>
        <fullName evidence="1">Uncharacterized protein</fullName>
    </submittedName>
</protein>
<gene>
    <name evidence="1" type="ORF">DPMN_072034</name>
</gene>
<name>A0A9D4BWN1_DREPO</name>
<dbReference type="EMBL" id="JAIWYP010000014">
    <property type="protein sequence ID" value="KAH3712337.1"/>
    <property type="molecule type" value="Genomic_DNA"/>
</dbReference>
<reference evidence="1" key="1">
    <citation type="journal article" date="2019" name="bioRxiv">
        <title>The Genome of the Zebra Mussel, Dreissena polymorpha: A Resource for Invasive Species Research.</title>
        <authorList>
            <person name="McCartney M.A."/>
            <person name="Auch B."/>
            <person name="Kono T."/>
            <person name="Mallez S."/>
            <person name="Zhang Y."/>
            <person name="Obille A."/>
            <person name="Becker A."/>
            <person name="Abrahante J.E."/>
            <person name="Garbe J."/>
            <person name="Badalamenti J.P."/>
            <person name="Herman A."/>
            <person name="Mangelson H."/>
            <person name="Liachko I."/>
            <person name="Sullivan S."/>
            <person name="Sone E.D."/>
            <person name="Koren S."/>
            <person name="Silverstein K.A.T."/>
            <person name="Beckman K.B."/>
            <person name="Gohl D.M."/>
        </authorList>
    </citation>
    <scope>NUCLEOTIDE SEQUENCE</scope>
    <source>
        <strain evidence="1">Duluth1</strain>
        <tissue evidence="1">Whole animal</tissue>
    </source>
</reference>
<evidence type="ECO:0000313" key="2">
    <source>
        <dbReference type="Proteomes" id="UP000828390"/>
    </source>
</evidence>